<dbReference type="PANTHER" id="PTHR36978:SF4">
    <property type="entry name" value="P-LOOP CONTAINING NUCLEOSIDE TRIPHOSPHATE HYDROLASE PROTEIN"/>
    <property type="match status" value="1"/>
</dbReference>
<evidence type="ECO:0000256" key="1">
    <source>
        <dbReference type="SAM" id="Phobius"/>
    </source>
</evidence>
<dbReference type="InterPro" id="IPR040632">
    <property type="entry name" value="Sulfotransfer_4"/>
</dbReference>
<organism evidence="2 3">
    <name type="scientific">Ophiocordyceps australis</name>
    <dbReference type="NCBI Taxonomy" id="1399860"/>
    <lineage>
        <taxon>Eukaryota</taxon>
        <taxon>Fungi</taxon>
        <taxon>Dikarya</taxon>
        <taxon>Ascomycota</taxon>
        <taxon>Pezizomycotina</taxon>
        <taxon>Sordariomycetes</taxon>
        <taxon>Hypocreomycetidae</taxon>
        <taxon>Hypocreales</taxon>
        <taxon>Ophiocordycipitaceae</taxon>
        <taxon>Ophiocordyceps</taxon>
    </lineage>
</organism>
<sequence length="302" mass="34702">MESDTRALPPGGVLQRAVPMRVIVCGAHRTGTLSMRAALHQLGFHDCYHYLTVMENLDDHPQQWTRALKAKQDGVAPFTKADWDALLGQAQACCDVPACLFSVELAEMYPEAKVVMLNRDPEAWYQSALSTVHVAIRPSSLVARLRALYTYYFDAKRRNHDEFAKALFHDTIQHNLAQEKEKAISWFKALYQEVRDKVPAERRIEYRIQDGWEPLCKHLGVEIPTVQDEAGNRIEAPFPRVNDRQEFAKRRRRFAMQAFHRANRNVLVLLGKLAFIGGLAYGGSWLWKLLYRAHVASKLFWI</sequence>
<comment type="caution">
    <text evidence="2">The sequence shown here is derived from an EMBL/GenBank/DDBJ whole genome shotgun (WGS) entry which is preliminary data.</text>
</comment>
<evidence type="ECO:0000313" key="2">
    <source>
        <dbReference type="EMBL" id="PHH72555.1"/>
    </source>
</evidence>
<evidence type="ECO:0000313" key="3">
    <source>
        <dbReference type="Proteomes" id="UP000224854"/>
    </source>
</evidence>
<evidence type="ECO:0008006" key="4">
    <source>
        <dbReference type="Google" id="ProtNLM"/>
    </source>
</evidence>
<name>A0A2C5YSP4_9HYPO</name>
<keyword evidence="1" id="KW-0812">Transmembrane</keyword>
<dbReference type="Pfam" id="PF17784">
    <property type="entry name" value="Sulfotransfer_4"/>
    <property type="match status" value="1"/>
</dbReference>
<dbReference type="EMBL" id="NJEU01000575">
    <property type="protein sequence ID" value="PHH72555.1"/>
    <property type="molecule type" value="Genomic_DNA"/>
</dbReference>
<dbReference type="AlphaFoldDB" id="A0A2C5YSP4"/>
<keyword evidence="1" id="KW-1133">Transmembrane helix</keyword>
<keyword evidence="3" id="KW-1185">Reference proteome</keyword>
<feature type="transmembrane region" description="Helical" evidence="1">
    <location>
        <begin position="266"/>
        <end position="287"/>
    </location>
</feature>
<keyword evidence="1" id="KW-0472">Membrane</keyword>
<dbReference type="PANTHER" id="PTHR36978">
    <property type="entry name" value="P-LOOP CONTAINING NUCLEOTIDE TRIPHOSPHATE HYDROLASE"/>
    <property type="match status" value="1"/>
</dbReference>
<dbReference type="Gene3D" id="3.40.50.300">
    <property type="entry name" value="P-loop containing nucleotide triphosphate hydrolases"/>
    <property type="match status" value="1"/>
</dbReference>
<proteinExistence type="predicted"/>
<dbReference type="Proteomes" id="UP000224854">
    <property type="component" value="Unassembled WGS sequence"/>
</dbReference>
<dbReference type="InterPro" id="IPR027417">
    <property type="entry name" value="P-loop_NTPase"/>
</dbReference>
<gene>
    <name evidence="2" type="ORF">CDD82_5917</name>
</gene>
<dbReference type="SUPFAM" id="SSF52540">
    <property type="entry name" value="P-loop containing nucleoside triphosphate hydrolases"/>
    <property type="match status" value="1"/>
</dbReference>
<accession>A0A2C5YSP4</accession>
<dbReference type="OrthoDB" id="408152at2759"/>
<reference evidence="2 3" key="1">
    <citation type="submission" date="2017-06" db="EMBL/GenBank/DDBJ databases">
        <title>Ant-infecting Ophiocordyceps genomes reveal a high diversity of potential behavioral manipulation genes and a possible major role for enterotoxins.</title>
        <authorList>
            <person name="De Bekker C."/>
            <person name="Evans H.C."/>
            <person name="Brachmann A."/>
            <person name="Hughes D.P."/>
        </authorList>
    </citation>
    <scope>NUCLEOTIDE SEQUENCE [LARGE SCALE GENOMIC DNA]</scope>
    <source>
        <strain evidence="2 3">1348a</strain>
    </source>
</reference>
<protein>
    <recommendedName>
        <fullName evidence="4">NAD dependent epimerase/dehydratase</fullName>
    </recommendedName>
</protein>